<evidence type="ECO:0000313" key="2">
    <source>
        <dbReference type="EMBL" id="AWV97311.1"/>
    </source>
</evidence>
<dbReference type="AlphaFoldDB" id="A0A2Z4G800"/>
<proteinExistence type="predicted"/>
<evidence type="ECO:0000313" key="3">
    <source>
        <dbReference type="Proteomes" id="UP000249873"/>
    </source>
</evidence>
<dbReference type="InterPro" id="IPR036767">
    <property type="entry name" value="ApaG_sf"/>
</dbReference>
<gene>
    <name evidence="2" type="ORF">DJ013_03645</name>
</gene>
<dbReference type="RefSeq" id="WP_111370413.1">
    <property type="nucleotide sequence ID" value="NZ_CP029480.1"/>
</dbReference>
<dbReference type="NCBIfam" id="NF003967">
    <property type="entry name" value="PRK05461.1"/>
    <property type="match status" value="1"/>
</dbReference>
<dbReference type="PANTHER" id="PTHR47191">
    <property type="entry name" value="OS05G0170800 PROTEIN"/>
    <property type="match status" value="1"/>
</dbReference>
<evidence type="ECO:0000259" key="1">
    <source>
        <dbReference type="PROSITE" id="PS51087"/>
    </source>
</evidence>
<dbReference type="KEGG" id="als:DJ013_03645"/>
<dbReference type="InterPro" id="IPR050718">
    <property type="entry name" value="ApaG-like"/>
</dbReference>
<accession>A0A2Z4G800</accession>
<protein>
    <submittedName>
        <fullName evidence="2">Co2+/Mg2+ efflux protein ApaG</fullName>
    </submittedName>
</protein>
<sequence length="128" mass="14648">MVTAVTEGIKVSVKSKYQPYYSSVRQMNFVFAYEICIENNSHHTIQLLKRHWYIIDANGYTREVKGDGVIGVQPVIEPGQDHKYVSGCNLTTTLGKMHGTFLMERQLDGKQFEVNIPEFNLMTPFSQN</sequence>
<reference evidence="2 3" key="1">
    <citation type="submission" date="2018-05" db="EMBL/GenBank/DDBJ databases">
        <title>Complete genome sequence of Arcticibacterium luteifluviistationis SM1504T, a cytophagaceae bacterium isolated from Arctic surface seawater.</title>
        <authorList>
            <person name="Li Y."/>
            <person name="Qin Q.-L."/>
        </authorList>
    </citation>
    <scope>NUCLEOTIDE SEQUENCE [LARGE SCALE GENOMIC DNA]</scope>
    <source>
        <strain evidence="2 3">SM1504</strain>
    </source>
</reference>
<dbReference type="InterPro" id="IPR007474">
    <property type="entry name" value="ApaG_domain"/>
</dbReference>
<dbReference type="Proteomes" id="UP000249873">
    <property type="component" value="Chromosome"/>
</dbReference>
<dbReference type="PANTHER" id="PTHR47191:SF2">
    <property type="entry name" value="OS05G0170800 PROTEIN"/>
    <property type="match status" value="1"/>
</dbReference>
<dbReference type="SUPFAM" id="SSF110069">
    <property type="entry name" value="ApaG-like"/>
    <property type="match status" value="1"/>
</dbReference>
<dbReference type="PROSITE" id="PS51087">
    <property type="entry name" value="APAG"/>
    <property type="match status" value="1"/>
</dbReference>
<dbReference type="OrthoDB" id="9795226at2"/>
<dbReference type="Pfam" id="PF04379">
    <property type="entry name" value="DUF525"/>
    <property type="match status" value="1"/>
</dbReference>
<keyword evidence="3" id="KW-1185">Reference proteome</keyword>
<organism evidence="2 3">
    <name type="scientific">Arcticibacterium luteifluviistationis</name>
    <dbReference type="NCBI Taxonomy" id="1784714"/>
    <lineage>
        <taxon>Bacteria</taxon>
        <taxon>Pseudomonadati</taxon>
        <taxon>Bacteroidota</taxon>
        <taxon>Cytophagia</taxon>
        <taxon>Cytophagales</taxon>
        <taxon>Leadbetterellaceae</taxon>
        <taxon>Arcticibacterium</taxon>
    </lineage>
</organism>
<dbReference type="EMBL" id="CP029480">
    <property type="protein sequence ID" value="AWV97311.1"/>
    <property type="molecule type" value="Genomic_DNA"/>
</dbReference>
<feature type="domain" description="ApaG" evidence="1">
    <location>
        <begin position="3"/>
        <end position="128"/>
    </location>
</feature>
<dbReference type="Gene3D" id="2.60.40.1470">
    <property type="entry name" value="ApaG domain"/>
    <property type="match status" value="1"/>
</dbReference>
<name>A0A2Z4G800_9BACT</name>